<feature type="compositionally biased region" description="Low complexity" evidence="1">
    <location>
        <begin position="438"/>
        <end position="458"/>
    </location>
</feature>
<name>X6NK46_RETFI</name>
<protein>
    <submittedName>
        <fullName evidence="2">Uncharacterized protein</fullName>
    </submittedName>
</protein>
<evidence type="ECO:0000256" key="1">
    <source>
        <dbReference type="SAM" id="MobiDB-lite"/>
    </source>
</evidence>
<dbReference type="AlphaFoldDB" id="X6NK46"/>
<feature type="region of interest" description="Disordered" evidence="1">
    <location>
        <begin position="421"/>
        <end position="490"/>
    </location>
</feature>
<dbReference type="Proteomes" id="UP000023152">
    <property type="component" value="Unassembled WGS sequence"/>
</dbReference>
<reference evidence="2 3" key="1">
    <citation type="journal article" date="2013" name="Curr. Biol.">
        <title>The Genome of the Foraminiferan Reticulomyxa filosa.</title>
        <authorList>
            <person name="Glockner G."/>
            <person name="Hulsmann N."/>
            <person name="Schleicher M."/>
            <person name="Noegel A.A."/>
            <person name="Eichinger L."/>
            <person name="Gallinger C."/>
            <person name="Pawlowski J."/>
            <person name="Sierra R."/>
            <person name="Euteneuer U."/>
            <person name="Pillet L."/>
            <person name="Moustafa A."/>
            <person name="Platzer M."/>
            <person name="Groth M."/>
            <person name="Szafranski K."/>
            <person name="Schliwa M."/>
        </authorList>
    </citation>
    <scope>NUCLEOTIDE SEQUENCE [LARGE SCALE GENOMIC DNA]</scope>
</reference>
<gene>
    <name evidence="2" type="ORF">RFI_11404</name>
</gene>
<dbReference type="EMBL" id="ASPP01008314">
    <property type="protein sequence ID" value="ETO25732.1"/>
    <property type="molecule type" value="Genomic_DNA"/>
</dbReference>
<organism evidence="2 3">
    <name type="scientific">Reticulomyxa filosa</name>
    <dbReference type="NCBI Taxonomy" id="46433"/>
    <lineage>
        <taxon>Eukaryota</taxon>
        <taxon>Sar</taxon>
        <taxon>Rhizaria</taxon>
        <taxon>Retaria</taxon>
        <taxon>Foraminifera</taxon>
        <taxon>Monothalamids</taxon>
        <taxon>Reticulomyxidae</taxon>
        <taxon>Reticulomyxa</taxon>
    </lineage>
</organism>
<evidence type="ECO:0000313" key="2">
    <source>
        <dbReference type="EMBL" id="ETO25732.1"/>
    </source>
</evidence>
<sequence length="490" mass="56401">MKRKTTGSRPETSEGPTKREIAVQVICTIKGTVIIRWSVLGLSKNERKGCKSKSLEFFTPAGIAQFSYLTITSKCTFSWHFSKRFVGTIYYALSSKHPSDPTQNIVLGVTTSCHFDMDTQKLLLFCEQQQKRCLCQVGFKVQAIAIDSKGWKCSSEVDVKLTKESLAFLPIHAQCIPKTVTERTSYCNPNPYIVDKELCDCDLAIVFMLVRSPHSDRDYDMYLTPFGHSKTKFQSCKNDNHENDFLYTVLWHADFAHVLDHYFNVEMEIKQEARVLCDDVVQLEHENSVPFCFKETFEKKESRTYKLENKIATKTSIRGSEPQKRTACSLIRVLSCIEYRWVNNFGFCGPKAEKYFAGMFKYLMDAVNLTLSGEQVIRCIEYLWFEFWANDSSCTDLVTKLVDEYWSTLCKKGRRFSKRKQEEKEMLLEPAQEEDGNDNGNGNDNDNNNDNNNNNNNDNDNDNSNKKAKKNQTKKKKESKSTECHCIGLM</sequence>
<accession>X6NK46</accession>
<keyword evidence="3" id="KW-1185">Reference proteome</keyword>
<proteinExistence type="predicted"/>
<evidence type="ECO:0000313" key="3">
    <source>
        <dbReference type="Proteomes" id="UP000023152"/>
    </source>
</evidence>
<comment type="caution">
    <text evidence="2">The sequence shown here is derived from an EMBL/GenBank/DDBJ whole genome shotgun (WGS) entry which is preliminary data.</text>
</comment>
<feature type="compositionally biased region" description="Basic residues" evidence="1">
    <location>
        <begin position="466"/>
        <end position="478"/>
    </location>
</feature>